<protein>
    <submittedName>
        <fullName evidence="5">Winged helix-turn-helix transcriptional regulator</fullName>
    </submittedName>
</protein>
<comment type="caution">
    <text evidence="5">The sequence shown here is derived from an EMBL/GenBank/DDBJ whole genome shotgun (WGS) entry which is preliminary data.</text>
</comment>
<evidence type="ECO:0000256" key="2">
    <source>
        <dbReference type="ARBA" id="ARBA00023125"/>
    </source>
</evidence>
<evidence type="ECO:0000256" key="3">
    <source>
        <dbReference type="ARBA" id="ARBA00023163"/>
    </source>
</evidence>
<dbReference type="GO" id="GO:0003677">
    <property type="term" value="F:DNA binding"/>
    <property type="evidence" value="ECO:0007669"/>
    <property type="project" value="UniProtKB-KW"/>
</dbReference>
<keyword evidence="3" id="KW-0804">Transcription</keyword>
<dbReference type="InterPro" id="IPR051081">
    <property type="entry name" value="HTH_MetalResp_TranReg"/>
</dbReference>
<feature type="domain" description="HTH arsR-type" evidence="4">
    <location>
        <begin position="1"/>
        <end position="87"/>
    </location>
</feature>
<dbReference type="PANTHER" id="PTHR33154:SF33">
    <property type="entry name" value="TRANSCRIPTIONAL REPRESSOR SDPR"/>
    <property type="match status" value="1"/>
</dbReference>
<dbReference type="PANTHER" id="PTHR33154">
    <property type="entry name" value="TRANSCRIPTIONAL REGULATOR, ARSR FAMILY"/>
    <property type="match status" value="1"/>
</dbReference>
<dbReference type="InterPro" id="IPR036390">
    <property type="entry name" value="WH_DNA-bd_sf"/>
</dbReference>
<dbReference type="SUPFAM" id="SSF46785">
    <property type="entry name" value="Winged helix' DNA-binding domain"/>
    <property type="match status" value="1"/>
</dbReference>
<dbReference type="PROSITE" id="PS50987">
    <property type="entry name" value="HTH_ARSR_2"/>
    <property type="match status" value="1"/>
</dbReference>
<dbReference type="InterPro" id="IPR001845">
    <property type="entry name" value="HTH_ArsR_DNA-bd_dom"/>
</dbReference>
<reference evidence="5 6" key="1">
    <citation type="submission" date="2020-08" db="EMBL/GenBank/DDBJ databases">
        <title>Cohnella phylogeny.</title>
        <authorList>
            <person name="Dunlap C."/>
        </authorList>
    </citation>
    <scope>NUCLEOTIDE SEQUENCE [LARGE SCALE GENOMIC DNA]</scope>
    <source>
        <strain evidence="5 6">DSM 25241</strain>
    </source>
</reference>
<dbReference type="Proteomes" id="UP000535838">
    <property type="component" value="Unassembled WGS sequence"/>
</dbReference>
<keyword evidence="2" id="KW-0238">DNA-binding</keyword>
<dbReference type="CDD" id="cd00090">
    <property type="entry name" value="HTH_ARSR"/>
    <property type="match status" value="1"/>
</dbReference>
<accession>A0A841ST44</accession>
<dbReference type="EMBL" id="JACJVQ010000003">
    <property type="protein sequence ID" value="MBB6633215.1"/>
    <property type="molecule type" value="Genomic_DNA"/>
</dbReference>
<proteinExistence type="predicted"/>
<dbReference type="NCBIfam" id="NF033788">
    <property type="entry name" value="HTH_metalloreg"/>
    <property type="match status" value="1"/>
</dbReference>
<keyword evidence="6" id="KW-1185">Reference proteome</keyword>
<dbReference type="InterPro" id="IPR011991">
    <property type="entry name" value="ArsR-like_HTH"/>
</dbReference>
<dbReference type="AlphaFoldDB" id="A0A841ST44"/>
<dbReference type="RefSeq" id="WP_185118440.1">
    <property type="nucleotide sequence ID" value="NZ_JACJVQ010000003.1"/>
</dbReference>
<gene>
    <name evidence="5" type="ORF">H7B67_03680</name>
</gene>
<evidence type="ECO:0000256" key="1">
    <source>
        <dbReference type="ARBA" id="ARBA00023015"/>
    </source>
</evidence>
<dbReference type="Pfam" id="PF01022">
    <property type="entry name" value="HTH_5"/>
    <property type="match status" value="1"/>
</dbReference>
<evidence type="ECO:0000259" key="4">
    <source>
        <dbReference type="PROSITE" id="PS50987"/>
    </source>
</evidence>
<evidence type="ECO:0000313" key="6">
    <source>
        <dbReference type="Proteomes" id="UP000535838"/>
    </source>
</evidence>
<keyword evidence="1" id="KW-0805">Transcription regulation</keyword>
<name>A0A841ST44_9BACL</name>
<dbReference type="GO" id="GO:0003700">
    <property type="term" value="F:DNA-binding transcription factor activity"/>
    <property type="evidence" value="ECO:0007669"/>
    <property type="project" value="InterPro"/>
</dbReference>
<dbReference type="InterPro" id="IPR036388">
    <property type="entry name" value="WH-like_DNA-bd_sf"/>
</dbReference>
<dbReference type="SMART" id="SM00418">
    <property type="entry name" value="HTH_ARSR"/>
    <property type="match status" value="1"/>
</dbReference>
<dbReference type="Gene3D" id="1.10.10.10">
    <property type="entry name" value="Winged helix-like DNA-binding domain superfamily/Winged helix DNA-binding domain"/>
    <property type="match status" value="1"/>
</dbReference>
<organism evidence="5 6">
    <name type="scientific">Cohnella thailandensis</name>
    <dbReference type="NCBI Taxonomy" id="557557"/>
    <lineage>
        <taxon>Bacteria</taxon>
        <taxon>Bacillati</taxon>
        <taxon>Bacillota</taxon>
        <taxon>Bacilli</taxon>
        <taxon>Bacillales</taxon>
        <taxon>Paenibacillaceae</taxon>
        <taxon>Cohnella</taxon>
    </lineage>
</organism>
<evidence type="ECO:0000313" key="5">
    <source>
        <dbReference type="EMBL" id="MBB6633215.1"/>
    </source>
</evidence>
<sequence length="110" mass="13086">MKSTLYALAEPNRFEIVELLRKGPLTVGEITDRLGLIQPKVSKHLRILNDTGLVEARVKGNRRVYKLRPDPFRELESWIESYRLIIDESFDRMNDYLQELKEEENRRDKI</sequence>
<dbReference type="PRINTS" id="PR00778">
    <property type="entry name" value="HTHARSR"/>
</dbReference>